<dbReference type="Proteomes" id="UP001499951">
    <property type="component" value="Unassembled WGS sequence"/>
</dbReference>
<dbReference type="InterPro" id="IPR011051">
    <property type="entry name" value="RmlC_Cupin_sf"/>
</dbReference>
<name>A0ABN1F7R6_9PROT</name>
<dbReference type="InterPro" id="IPR014710">
    <property type="entry name" value="RmlC-like_jellyroll"/>
</dbReference>
<proteinExistence type="predicted"/>
<dbReference type="CDD" id="cd20301">
    <property type="entry name" value="cupin_ChrR"/>
    <property type="match status" value="1"/>
</dbReference>
<comment type="caution">
    <text evidence="2">The sequence shown here is derived from an EMBL/GenBank/DDBJ whole genome shotgun (WGS) entry which is preliminary data.</text>
</comment>
<evidence type="ECO:0000259" key="1">
    <source>
        <dbReference type="Pfam" id="PF12973"/>
    </source>
</evidence>
<dbReference type="Gene3D" id="2.60.120.10">
    <property type="entry name" value="Jelly Rolls"/>
    <property type="match status" value="1"/>
</dbReference>
<gene>
    <name evidence="2" type="primary">chrR</name>
    <name evidence="2" type="ORF">GCM10008942_36740</name>
</gene>
<evidence type="ECO:0000313" key="2">
    <source>
        <dbReference type="EMBL" id="GAA0584474.1"/>
    </source>
</evidence>
<reference evidence="2 3" key="1">
    <citation type="journal article" date="2019" name="Int. J. Syst. Evol. Microbiol.">
        <title>The Global Catalogue of Microorganisms (GCM) 10K type strain sequencing project: providing services to taxonomists for standard genome sequencing and annotation.</title>
        <authorList>
            <consortium name="The Broad Institute Genomics Platform"/>
            <consortium name="The Broad Institute Genome Sequencing Center for Infectious Disease"/>
            <person name="Wu L."/>
            <person name="Ma J."/>
        </authorList>
    </citation>
    <scope>NUCLEOTIDE SEQUENCE [LARGE SCALE GENOMIC DNA]</scope>
    <source>
        <strain evidence="2 3">JCM 15089</strain>
    </source>
</reference>
<dbReference type="RefSeq" id="WP_166929055.1">
    <property type="nucleotide sequence ID" value="NZ_BAAADD010000011.1"/>
</dbReference>
<feature type="domain" description="ChrR-like cupin" evidence="1">
    <location>
        <begin position="105"/>
        <end position="193"/>
    </location>
</feature>
<dbReference type="Gene3D" id="1.10.10.1320">
    <property type="entry name" value="Anti-sigma factor, zinc-finger domain"/>
    <property type="match status" value="1"/>
</dbReference>
<organism evidence="2 3">
    <name type="scientific">Rhizomicrobium electricum</name>
    <dbReference type="NCBI Taxonomy" id="480070"/>
    <lineage>
        <taxon>Bacteria</taxon>
        <taxon>Pseudomonadati</taxon>
        <taxon>Pseudomonadota</taxon>
        <taxon>Alphaproteobacteria</taxon>
        <taxon>Micropepsales</taxon>
        <taxon>Micropepsaceae</taxon>
        <taxon>Rhizomicrobium</taxon>
    </lineage>
</organism>
<sequence>MSIAHHPSEALLAAYGAGRLDAGEHIAIATHLLACAQCRAFVRAVEQAGGSVLAELTPVPLSADALASVEARLQQAPERFSPAKAPPHQKMAGLPRFVQTYPFDEWRSVAPALQARTIRLPHASLARVFLLKAGPGTRLLEHTHSGVEMTCVLEGGFSHKDGHFGPGDFDFGDSSVDHRPLIDDGVDCVCLVAMRGRLDINGILGRLIQPFVRL</sequence>
<accession>A0ABN1F7R6</accession>
<dbReference type="Pfam" id="PF12973">
    <property type="entry name" value="Cupin_7"/>
    <property type="match status" value="1"/>
</dbReference>
<keyword evidence="3" id="KW-1185">Reference proteome</keyword>
<dbReference type="SUPFAM" id="SSF51182">
    <property type="entry name" value="RmlC-like cupins"/>
    <property type="match status" value="1"/>
</dbReference>
<dbReference type="InterPro" id="IPR012807">
    <property type="entry name" value="Anti-sigma_ChrR"/>
</dbReference>
<dbReference type="InterPro" id="IPR041916">
    <property type="entry name" value="Anti_sigma_zinc_sf"/>
</dbReference>
<protein>
    <submittedName>
        <fullName evidence="2">Anti-sigma-E factor ChrR</fullName>
    </submittedName>
</protein>
<dbReference type="NCBIfam" id="TIGR02451">
    <property type="entry name" value="anti_sig_ChrR"/>
    <property type="match status" value="1"/>
</dbReference>
<evidence type="ECO:0000313" key="3">
    <source>
        <dbReference type="Proteomes" id="UP001499951"/>
    </source>
</evidence>
<dbReference type="InterPro" id="IPR025979">
    <property type="entry name" value="ChrR-like_cupin_dom"/>
</dbReference>
<dbReference type="EMBL" id="BAAADD010000011">
    <property type="protein sequence ID" value="GAA0584474.1"/>
    <property type="molecule type" value="Genomic_DNA"/>
</dbReference>